<evidence type="ECO:0000313" key="3">
    <source>
        <dbReference type="Proteomes" id="UP000649604"/>
    </source>
</evidence>
<comment type="caution">
    <text evidence="2">The sequence shown here is derived from an EMBL/GenBank/DDBJ whole genome shotgun (WGS) entry which is preliminary data.</text>
</comment>
<dbReference type="EMBL" id="WJJP01000758">
    <property type="protein sequence ID" value="MBD3327562.1"/>
    <property type="molecule type" value="Genomic_DNA"/>
</dbReference>
<accession>A0A9D5K1K8</accession>
<dbReference type="AlphaFoldDB" id="A0A9D5K1K8"/>
<evidence type="ECO:0000313" key="2">
    <source>
        <dbReference type="EMBL" id="MBD3327562.1"/>
    </source>
</evidence>
<gene>
    <name evidence="2" type="ORF">GF339_23460</name>
</gene>
<dbReference type="Gene3D" id="3.30.1490.20">
    <property type="entry name" value="ATP-grasp fold, A domain"/>
    <property type="match status" value="1"/>
</dbReference>
<protein>
    <submittedName>
        <fullName evidence="2">Phosphoenolpyruvate synthase</fullName>
    </submittedName>
</protein>
<dbReference type="GO" id="GO:0016301">
    <property type="term" value="F:kinase activity"/>
    <property type="evidence" value="ECO:0007669"/>
    <property type="project" value="InterPro"/>
</dbReference>
<organism evidence="2 3">
    <name type="scientific">candidate division KSB3 bacterium</name>
    <dbReference type="NCBI Taxonomy" id="2044937"/>
    <lineage>
        <taxon>Bacteria</taxon>
        <taxon>candidate division KSB3</taxon>
    </lineage>
</organism>
<feature type="domain" description="Pyruvate phosphate dikinase AMP/ATP-binding" evidence="1">
    <location>
        <begin position="30"/>
        <end position="247"/>
    </location>
</feature>
<dbReference type="InterPro" id="IPR013815">
    <property type="entry name" value="ATP_grasp_subdomain_1"/>
</dbReference>
<feature type="non-terminal residue" evidence="2">
    <location>
        <position position="324"/>
    </location>
</feature>
<dbReference type="InterPro" id="IPR002192">
    <property type="entry name" value="PPDK_AMP/ATP-bd"/>
</dbReference>
<reference evidence="2" key="1">
    <citation type="submission" date="2019-11" db="EMBL/GenBank/DDBJ databases">
        <title>Microbial mats filling the niche in hypersaline microbial mats.</title>
        <authorList>
            <person name="Wong H.L."/>
            <person name="Macleod F.I."/>
            <person name="White R.A. III"/>
            <person name="Burns B.P."/>
        </authorList>
    </citation>
    <scope>NUCLEOTIDE SEQUENCE</scope>
    <source>
        <strain evidence="2">Rbin_158</strain>
    </source>
</reference>
<evidence type="ECO:0000259" key="1">
    <source>
        <dbReference type="Pfam" id="PF01326"/>
    </source>
</evidence>
<proteinExistence type="predicted"/>
<dbReference type="GO" id="GO:0005524">
    <property type="term" value="F:ATP binding"/>
    <property type="evidence" value="ECO:0007669"/>
    <property type="project" value="InterPro"/>
</dbReference>
<dbReference type="SUPFAM" id="SSF56059">
    <property type="entry name" value="Glutathione synthetase ATP-binding domain-like"/>
    <property type="match status" value="1"/>
</dbReference>
<dbReference type="Pfam" id="PF01326">
    <property type="entry name" value="PPDK_N"/>
    <property type="match status" value="1"/>
</dbReference>
<dbReference type="Proteomes" id="UP000649604">
    <property type="component" value="Unassembled WGS sequence"/>
</dbReference>
<name>A0A9D5K1K8_9BACT</name>
<sequence length="324" mass="36474">MSTNISRQFPAFARKFFDSTEDFTIIGTGELGGKATGLAFMHDLLAHTPDLAQAQMTVSIPRLTVITTEYFEEFMAQNRLYDDVYADLPDYLLAHKFQQAELPVMMLGDLRSLIEQVHTPLAIRSSSLLEDALHEPFAGIYETKMIPNNQPSPDTRFQKLIEAIKFVYASTFFKQARAYLHATQHALDDEKMAVIIQEVVGKRHQDRFYPNISGVARSYNFYPTGRATPESGIVSLALGLGKTIVDGGNAWFYSPAYPKVFPPHATPRDLLKQTQLQFWAVNMGPPPEYDPTRETEYLVQSHISSAERDGTLAWVASTYDPHSD</sequence>